<name>A0A0G0JBS2_9BACT</name>
<keyword evidence="2" id="KW-1133">Transmembrane helix</keyword>
<dbReference type="EMBL" id="LBTF01000056">
    <property type="protein sequence ID" value="KKQ34234.1"/>
    <property type="molecule type" value="Genomic_DNA"/>
</dbReference>
<keyword evidence="2" id="KW-0812">Transmembrane</keyword>
<feature type="compositionally biased region" description="Gly residues" evidence="1">
    <location>
        <begin position="300"/>
        <end position="310"/>
    </location>
</feature>
<organism evidence="3 4">
    <name type="scientific">Candidatus Nomurabacteria bacterium GW2011_GWB1_37_5</name>
    <dbReference type="NCBI Taxonomy" id="1618742"/>
    <lineage>
        <taxon>Bacteria</taxon>
        <taxon>Candidatus Nomuraibacteriota</taxon>
    </lineage>
</organism>
<sequence>MISFSLSNEMDTTTKKSILPSAIIVLLFVAGLIGASRFLPAPNSGTKIASNNNTAGSQSLEQAVLPEQIVLPIRWGDLGKKMSDAGVIDAEKFEKLYESRGGLGVVERKMLYETNNGEIIMTPENSGIILNMLWAFGLGNKNEILERGPMMDPNYGGAGNFASTGGWTVARGDAMDHYSMHKFITLTADQQTLVEKVSQNIYRPCCGNSTYFPDCNHGMAMLGLLEILASQGMSEEDMYKIALRVNSYWFPDTYLTIAQYMQKKGVAWDDVDPKEMLSAEYSSGSGFRQIASQVTTPSSHGGGGGCGVGGDAPAPKQSSGCGVGGDTPPPVAKPRPQSGCGV</sequence>
<proteinExistence type="predicted"/>
<evidence type="ECO:0000256" key="1">
    <source>
        <dbReference type="SAM" id="MobiDB-lite"/>
    </source>
</evidence>
<comment type="caution">
    <text evidence="3">The sequence shown here is derived from an EMBL/GenBank/DDBJ whole genome shotgun (WGS) entry which is preliminary data.</text>
</comment>
<dbReference type="AlphaFoldDB" id="A0A0G0JBS2"/>
<feature type="region of interest" description="Disordered" evidence="1">
    <location>
        <begin position="293"/>
        <end position="342"/>
    </location>
</feature>
<reference evidence="3 4" key="1">
    <citation type="journal article" date="2015" name="Nature">
        <title>rRNA introns, odd ribosomes, and small enigmatic genomes across a large radiation of phyla.</title>
        <authorList>
            <person name="Brown C.T."/>
            <person name="Hug L.A."/>
            <person name="Thomas B.C."/>
            <person name="Sharon I."/>
            <person name="Castelle C.J."/>
            <person name="Singh A."/>
            <person name="Wilkins M.J."/>
            <person name="Williams K.H."/>
            <person name="Banfield J.F."/>
        </authorList>
    </citation>
    <scope>NUCLEOTIDE SEQUENCE [LARGE SCALE GENOMIC DNA]</scope>
</reference>
<gene>
    <name evidence="3" type="ORF">US50_C0056G0002</name>
</gene>
<protein>
    <submittedName>
        <fullName evidence="3">Uncharacterized protein</fullName>
    </submittedName>
</protein>
<dbReference type="Proteomes" id="UP000033876">
    <property type="component" value="Unassembled WGS sequence"/>
</dbReference>
<evidence type="ECO:0000313" key="3">
    <source>
        <dbReference type="EMBL" id="KKQ34234.1"/>
    </source>
</evidence>
<keyword evidence="2" id="KW-0472">Membrane</keyword>
<accession>A0A0G0JBS2</accession>
<feature type="transmembrane region" description="Helical" evidence="2">
    <location>
        <begin position="18"/>
        <end position="39"/>
    </location>
</feature>
<evidence type="ECO:0000313" key="4">
    <source>
        <dbReference type="Proteomes" id="UP000033876"/>
    </source>
</evidence>
<evidence type="ECO:0000256" key="2">
    <source>
        <dbReference type="SAM" id="Phobius"/>
    </source>
</evidence>